<evidence type="ECO:0000313" key="2">
    <source>
        <dbReference type="EMBL" id="GHE29949.1"/>
    </source>
</evidence>
<proteinExistence type="predicted"/>
<name>A0A918Z1R2_9ACTN</name>
<reference evidence="2" key="1">
    <citation type="journal article" date="2014" name="Int. J. Syst. Evol. Microbiol.">
        <title>Complete genome sequence of Corynebacterium casei LMG S-19264T (=DSM 44701T), isolated from a smear-ripened cheese.</title>
        <authorList>
            <consortium name="US DOE Joint Genome Institute (JGI-PGF)"/>
            <person name="Walter F."/>
            <person name="Albersmeier A."/>
            <person name="Kalinowski J."/>
            <person name="Ruckert C."/>
        </authorList>
    </citation>
    <scope>NUCLEOTIDE SEQUENCE</scope>
    <source>
        <strain evidence="2">CGMCC 4.7403</strain>
    </source>
</reference>
<sequence length="283" mass="30483">MRTLTGGAGMTHSWETERDLFRHGESFLQSLVGHDPGLASLARSFRATENADEVAPGQGLWATAEDFLGLQTFADPVQGQLMTMGVVVTAGQRQPFGLRLKVVGDEVTEAEAVISTDPSGHFADVDQLLAPDVLYGAPVPPDRACDRDGLALAADSYWTALQESDGSLARFGYRCDRYDNGKKVTNTLTTLLSPDATVHTVASCLNNTRGARPKARGRRCPVVDVARGIAASVVVVDFHPVPGSPRPDNGSFYMMALFKVVDNEIRSIDEIREILPLGTPSAW</sequence>
<dbReference type="EMBL" id="BNAT01000016">
    <property type="protein sequence ID" value="GHE29949.1"/>
    <property type="molecule type" value="Genomic_DNA"/>
</dbReference>
<gene>
    <name evidence="2" type="ORF">GCM10017771_45790</name>
</gene>
<dbReference type="Proteomes" id="UP000603227">
    <property type="component" value="Unassembled WGS sequence"/>
</dbReference>
<evidence type="ECO:0000313" key="3">
    <source>
        <dbReference type="Proteomes" id="UP000603227"/>
    </source>
</evidence>
<keyword evidence="3" id="KW-1185">Reference proteome</keyword>
<dbReference type="Pfam" id="PF26061">
    <property type="entry name" value="DUF8021"/>
    <property type="match status" value="1"/>
</dbReference>
<reference evidence="2" key="2">
    <citation type="submission" date="2020-09" db="EMBL/GenBank/DDBJ databases">
        <authorList>
            <person name="Sun Q."/>
            <person name="Zhou Y."/>
        </authorList>
    </citation>
    <scope>NUCLEOTIDE SEQUENCE</scope>
    <source>
        <strain evidence="2">CGMCC 4.7403</strain>
    </source>
</reference>
<dbReference type="RefSeq" id="WP_229913974.1">
    <property type="nucleotide sequence ID" value="NZ_BNAT01000016.1"/>
</dbReference>
<evidence type="ECO:0000259" key="1">
    <source>
        <dbReference type="Pfam" id="PF26061"/>
    </source>
</evidence>
<feature type="domain" description="DUF8021" evidence="1">
    <location>
        <begin position="146"/>
        <end position="271"/>
    </location>
</feature>
<comment type="caution">
    <text evidence="2">The sequence shown here is derived from an EMBL/GenBank/DDBJ whole genome shotgun (WGS) entry which is preliminary data.</text>
</comment>
<organism evidence="2 3">
    <name type="scientific">Streptomyces capitiformicae</name>
    <dbReference type="NCBI Taxonomy" id="2014920"/>
    <lineage>
        <taxon>Bacteria</taxon>
        <taxon>Bacillati</taxon>
        <taxon>Actinomycetota</taxon>
        <taxon>Actinomycetes</taxon>
        <taxon>Kitasatosporales</taxon>
        <taxon>Streptomycetaceae</taxon>
        <taxon>Streptomyces</taxon>
    </lineage>
</organism>
<accession>A0A918Z1R2</accession>
<dbReference type="AlphaFoldDB" id="A0A918Z1R2"/>
<protein>
    <recommendedName>
        <fullName evidence="1">DUF8021 domain-containing protein</fullName>
    </recommendedName>
</protein>
<dbReference type="InterPro" id="IPR058334">
    <property type="entry name" value="DUF8021"/>
</dbReference>